<dbReference type="AlphaFoldDB" id="A0A1Z5JJY1"/>
<feature type="compositionally biased region" description="Low complexity" evidence="1">
    <location>
        <begin position="45"/>
        <end position="61"/>
    </location>
</feature>
<feature type="region of interest" description="Disordered" evidence="1">
    <location>
        <begin position="36"/>
        <end position="72"/>
    </location>
</feature>
<evidence type="ECO:0000256" key="1">
    <source>
        <dbReference type="SAM" id="MobiDB-lite"/>
    </source>
</evidence>
<gene>
    <name evidence="3" type="ORF">FisN_1Hh515</name>
</gene>
<evidence type="ECO:0000256" key="2">
    <source>
        <dbReference type="SAM" id="SignalP"/>
    </source>
</evidence>
<keyword evidence="2" id="KW-0732">Signal</keyword>
<dbReference type="InterPro" id="IPR013783">
    <property type="entry name" value="Ig-like_fold"/>
</dbReference>
<dbReference type="Proteomes" id="UP000198406">
    <property type="component" value="Unassembled WGS sequence"/>
</dbReference>
<reference evidence="3 4" key="1">
    <citation type="journal article" date="2015" name="Plant Cell">
        <title>Oil accumulation by the oleaginous diatom Fistulifera solaris as revealed by the genome and transcriptome.</title>
        <authorList>
            <person name="Tanaka T."/>
            <person name="Maeda Y."/>
            <person name="Veluchamy A."/>
            <person name="Tanaka M."/>
            <person name="Abida H."/>
            <person name="Marechal E."/>
            <person name="Bowler C."/>
            <person name="Muto M."/>
            <person name="Sunaga Y."/>
            <person name="Tanaka M."/>
            <person name="Yoshino T."/>
            <person name="Taniguchi T."/>
            <person name="Fukuda Y."/>
            <person name="Nemoto M."/>
            <person name="Matsumoto M."/>
            <person name="Wong P.S."/>
            <person name="Aburatani S."/>
            <person name="Fujibuchi W."/>
        </authorList>
    </citation>
    <scope>NUCLEOTIDE SEQUENCE [LARGE SCALE GENOMIC DNA]</scope>
    <source>
        <strain evidence="3 4">JPCC DA0580</strain>
    </source>
</reference>
<keyword evidence="4" id="KW-1185">Reference proteome</keyword>
<feature type="chain" id="PRO_5013187651" evidence="2">
    <location>
        <begin position="22"/>
        <end position="304"/>
    </location>
</feature>
<feature type="signal peptide" evidence="2">
    <location>
        <begin position="1"/>
        <end position="21"/>
    </location>
</feature>
<accession>A0A1Z5JJY1</accession>
<evidence type="ECO:0000313" key="4">
    <source>
        <dbReference type="Proteomes" id="UP000198406"/>
    </source>
</evidence>
<sequence>MKFITATAIAYFLALSGSAEAFRPSIVSRTPSTIRKGYLDDLSSPQQPQQPQQPTYNPPNTREAGTDRYGPGDWKDYVDFNEFDGGDGQMGVAGDGNTGLEKEWEKTAEMAKSKVMSAKNAWGKATGYAEELIEQGYDTARAQQLENWKNQQEVQMERNQHKYFTDQFDKIAESADEDWRKLSSFGVERTQDFDLNEVFGPVIPGGINCGEIALSGRMNQFQVFEMKIKNPFMGFSDFRAAFTYDTNTAEWSVSPTEGSLNGRGDPTEFIVKFRPSSIGVSEGFLVIETEDDKWTWKLTGIGSM</sequence>
<organism evidence="3 4">
    <name type="scientific">Fistulifera solaris</name>
    <name type="common">Oleaginous diatom</name>
    <dbReference type="NCBI Taxonomy" id="1519565"/>
    <lineage>
        <taxon>Eukaryota</taxon>
        <taxon>Sar</taxon>
        <taxon>Stramenopiles</taxon>
        <taxon>Ochrophyta</taxon>
        <taxon>Bacillariophyta</taxon>
        <taxon>Bacillariophyceae</taxon>
        <taxon>Bacillariophycidae</taxon>
        <taxon>Naviculales</taxon>
        <taxon>Naviculaceae</taxon>
        <taxon>Fistulifera</taxon>
    </lineage>
</organism>
<evidence type="ECO:0000313" key="3">
    <source>
        <dbReference type="EMBL" id="GAX14315.1"/>
    </source>
</evidence>
<dbReference type="EMBL" id="BDSP01000078">
    <property type="protein sequence ID" value="GAX14315.1"/>
    <property type="molecule type" value="Genomic_DNA"/>
</dbReference>
<dbReference type="OrthoDB" id="188898at2759"/>
<proteinExistence type="predicted"/>
<dbReference type="Gene3D" id="2.60.40.10">
    <property type="entry name" value="Immunoglobulins"/>
    <property type="match status" value="1"/>
</dbReference>
<name>A0A1Z5JJY1_FISSO</name>
<protein>
    <submittedName>
        <fullName evidence="3">Uncharacterized protein</fullName>
    </submittedName>
</protein>
<dbReference type="InParanoid" id="A0A1Z5JJY1"/>
<comment type="caution">
    <text evidence="3">The sequence shown here is derived from an EMBL/GenBank/DDBJ whole genome shotgun (WGS) entry which is preliminary data.</text>
</comment>